<dbReference type="AlphaFoldDB" id="A0A195DTC9"/>
<dbReference type="Proteomes" id="UP000078492">
    <property type="component" value="Unassembled WGS sequence"/>
</dbReference>
<keyword evidence="2" id="KW-1185">Reference proteome</keyword>
<accession>A0A195DTC9</accession>
<evidence type="ECO:0000313" key="1">
    <source>
        <dbReference type="EMBL" id="KYN16098.1"/>
    </source>
</evidence>
<organism evidence="1 2">
    <name type="scientific">Trachymyrmex cornetzi</name>
    <dbReference type="NCBI Taxonomy" id="471704"/>
    <lineage>
        <taxon>Eukaryota</taxon>
        <taxon>Metazoa</taxon>
        <taxon>Ecdysozoa</taxon>
        <taxon>Arthropoda</taxon>
        <taxon>Hexapoda</taxon>
        <taxon>Insecta</taxon>
        <taxon>Pterygota</taxon>
        <taxon>Neoptera</taxon>
        <taxon>Endopterygota</taxon>
        <taxon>Hymenoptera</taxon>
        <taxon>Apocrita</taxon>
        <taxon>Aculeata</taxon>
        <taxon>Formicoidea</taxon>
        <taxon>Formicidae</taxon>
        <taxon>Myrmicinae</taxon>
        <taxon>Trachymyrmex</taxon>
    </lineage>
</organism>
<evidence type="ECO:0000313" key="2">
    <source>
        <dbReference type="Proteomes" id="UP000078492"/>
    </source>
</evidence>
<dbReference type="EMBL" id="KQ980419">
    <property type="protein sequence ID" value="KYN16098.1"/>
    <property type="molecule type" value="Genomic_DNA"/>
</dbReference>
<reference evidence="1 2" key="1">
    <citation type="submission" date="2015-09" db="EMBL/GenBank/DDBJ databases">
        <title>Trachymyrmex cornetzi WGS genome.</title>
        <authorList>
            <person name="Nygaard S."/>
            <person name="Hu H."/>
            <person name="Boomsma J."/>
            <person name="Zhang G."/>
        </authorList>
    </citation>
    <scope>NUCLEOTIDE SEQUENCE [LARGE SCALE GENOMIC DNA]</scope>
    <source>
        <strain evidence="1">Tcor2-1</strain>
        <tissue evidence="1">Whole body</tissue>
    </source>
</reference>
<protein>
    <submittedName>
        <fullName evidence="1">Uncharacterized protein</fullName>
    </submittedName>
</protein>
<name>A0A195DTC9_9HYME</name>
<sequence length="163" mass="18287">MQISAMYYGKTNGKEHKEENLKKSREDSTTPIDLSQVKYHVGIHSNLGRWLNNLADQISALATAIHQSYLLTLSEPCLLCHETPLMRPFKFELILGAKFCIGAQETGLERLRGGGCEKLIINRVETSPFVTHRQGLIASSWDVKNYAPTDDAVPFADGKQKQR</sequence>
<proteinExistence type="predicted"/>
<gene>
    <name evidence="1" type="ORF">ALC57_11623</name>
</gene>